<accession>A0ABX4YGE3</accession>
<evidence type="ECO:0000313" key="1">
    <source>
        <dbReference type="EMBL" id="PNV74328.1"/>
    </source>
</evidence>
<dbReference type="Proteomes" id="UP000094669">
    <property type="component" value="Unassembled WGS sequence"/>
</dbReference>
<protein>
    <recommendedName>
        <fullName evidence="3">Homeodomain-like domain protein</fullName>
    </recommendedName>
</protein>
<sequence length="123" mass="14315">MRFYEINISGAPRRWIKEEDQYLIENYGFVTLDYITKKLGRSKGVVTTRAKFLRNSGEKLPKKSLRPSKFKGQKPTKEELEKLLKIFSSYQISKKIGVSDASVRYWIKAYGIETDSEDAKRVV</sequence>
<evidence type="ECO:0000313" key="2">
    <source>
        <dbReference type="Proteomes" id="UP000094669"/>
    </source>
</evidence>
<name>A0ABX4YGE3_9LEPT</name>
<gene>
    <name evidence="1" type="ORF">BES34_014170</name>
</gene>
<proteinExistence type="predicted"/>
<keyword evidence="2" id="KW-1185">Reference proteome</keyword>
<dbReference type="EMBL" id="MCRM02000015">
    <property type="protein sequence ID" value="PNV74328.1"/>
    <property type="molecule type" value="Genomic_DNA"/>
</dbReference>
<evidence type="ECO:0008006" key="3">
    <source>
        <dbReference type="Google" id="ProtNLM"/>
    </source>
</evidence>
<comment type="caution">
    <text evidence="1">The sequence shown here is derived from an EMBL/GenBank/DDBJ whole genome shotgun (WGS) entry which is preliminary data.</text>
</comment>
<reference evidence="1" key="1">
    <citation type="submission" date="2018-01" db="EMBL/GenBank/DDBJ databases">
        <title>Genomic characterization of Leptospira inadai serogroup Lyme isolated from captured rat in Brazil and comparative analysis with human reference strain.</title>
        <authorList>
            <person name="Moreno L.Z."/>
            <person name="Loureiro A.P."/>
            <person name="Miraglia F."/>
            <person name="Kremer F.S."/>
            <person name="Eslabao M.R."/>
            <person name="Dellagostin O.A."/>
            <person name="Lilenbaum W."/>
            <person name="Moreno A.M."/>
        </authorList>
    </citation>
    <scope>NUCLEOTIDE SEQUENCE [LARGE SCALE GENOMIC DNA]</scope>
    <source>
        <strain evidence="1">M34/99</strain>
    </source>
</reference>
<organism evidence="1 2">
    <name type="scientific">Leptospira inadai serovar Lyme</name>
    <dbReference type="NCBI Taxonomy" id="293084"/>
    <lineage>
        <taxon>Bacteria</taxon>
        <taxon>Pseudomonadati</taxon>
        <taxon>Spirochaetota</taxon>
        <taxon>Spirochaetia</taxon>
        <taxon>Leptospirales</taxon>
        <taxon>Leptospiraceae</taxon>
        <taxon>Leptospira</taxon>
    </lineage>
</organism>